<protein>
    <submittedName>
        <fullName evidence="3">Uncharacterized protein</fullName>
    </submittedName>
</protein>
<name>A0A8B6X1P7_9BURK</name>
<dbReference type="AlphaFoldDB" id="A0A8B6X1P7"/>
<feature type="region of interest" description="Disordered" evidence="1">
    <location>
        <begin position="75"/>
        <end position="96"/>
    </location>
</feature>
<proteinExistence type="predicted"/>
<evidence type="ECO:0000313" key="3">
    <source>
        <dbReference type="RefSeq" id="WP_028310631.1"/>
    </source>
</evidence>
<keyword evidence="2" id="KW-1185">Reference proteome</keyword>
<organism evidence="2 3">
    <name type="scientific">Derxia gummosa DSM 723</name>
    <dbReference type="NCBI Taxonomy" id="1121388"/>
    <lineage>
        <taxon>Bacteria</taxon>
        <taxon>Pseudomonadati</taxon>
        <taxon>Pseudomonadota</taxon>
        <taxon>Betaproteobacteria</taxon>
        <taxon>Burkholderiales</taxon>
        <taxon>Alcaligenaceae</taxon>
        <taxon>Derxia</taxon>
    </lineage>
</organism>
<evidence type="ECO:0000256" key="1">
    <source>
        <dbReference type="SAM" id="MobiDB-lite"/>
    </source>
</evidence>
<dbReference type="RefSeq" id="WP_028310631.1">
    <property type="nucleotide sequence ID" value="NZ_AXWS01000007.1"/>
</dbReference>
<evidence type="ECO:0000313" key="2">
    <source>
        <dbReference type="Proteomes" id="UP000675920"/>
    </source>
</evidence>
<reference evidence="3" key="1">
    <citation type="submission" date="2025-08" db="UniProtKB">
        <authorList>
            <consortium name="RefSeq"/>
        </authorList>
    </citation>
    <scope>IDENTIFICATION</scope>
</reference>
<dbReference type="Proteomes" id="UP000675920">
    <property type="component" value="Unplaced"/>
</dbReference>
<accession>A0A8B6X1P7</accession>
<dbReference type="OrthoDB" id="9181414at2"/>
<sequence length="96" mass="10324">MDSSEIDSNTLAIAARMHVALRRKTGRVTDTEWMASNADYAREVLRVARAADDGELDAIAARLEAAVFRNGGAAASRRAQDMAGTPTQGRYVGSLR</sequence>